<dbReference type="EMBL" id="AUYB01000098">
    <property type="protein sequence ID" value="KZN39790.1"/>
    <property type="molecule type" value="Genomic_DNA"/>
</dbReference>
<dbReference type="AlphaFoldDB" id="A0A166X836"/>
<feature type="transmembrane region" description="Helical" evidence="1">
    <location>
        <begin position="29"/>
        <end position="47"/>
    </location>
</feature>
<sequence length="70" mass="7978">MIMRILGSLIFLPFIFFYSYVLGPALKVVLLPGGLALLYLILGPSDFKEHWKQAFSSSNKEENNNQERMA</sequence>
<dbReference type="Proteomes" id="UP000076643">
    <property type="component" value="Unassembled WGS sequence"/>
</dbReference>
<reference evidence="2 3" key="1">
    <citation type="submission" date="2013-07" db="EMBL/GenBank/DDBJ databases">
        <title>Comparative Genomic and Metabolomic Analysis of Twelve Strains of Pseudoalteromonas luteoviolacea.</title>
        <authorList>
            <person name="Vynne N.G."/>
            <person name="Mansson M."/>
            <person name="Gram L."/>
        </authorList>
    </citation>
    <scope>NUCLEOTIDE SEQUENCE [LARGE SCALE GENOMIC DNA]</scope>
    <source>
        <strain evidence="2 3">DSM 6061</strain>
    </source>
</reference>
<keyword evidence="1" id="KW-0812">Transmembrane</keyword>
<gene>
    <name evidence="2" type="ORF">N475_13605</name>
</gene>
<keyword evidence="1" id="KW-1133">Transmembrane helix</keyword>
<comment type="caution">
    <text evidence="2">The sequence shown here is derived from an EMBL/GenBank/DDBJ whole genome shotgun (WGS) entry which is preliminary data.</text>
</comment>
<evidence type="ECO:0000256" key="1">
    <source>
        <dbReference type="SAM" id="Phobius"/>
    </source>
</evidence>
<evidence type="ECO:0000313" key="2">
    <source>
        <dbReference type="EMBL" id="KZN39790.1"/>
    </source>
</evidence>
<proteinExistence type="predicted"/>
<protein>
    <submittedName>
        <fullName evidence="2">Uncharacterized protein</fullName>
    </submittedName>
</protein>
<keyword evidence="3" id="KW-1185">Reference proteome</keyword>
<evidence type="ECO:0000313" key="3">
    <source>
        <dbReference type="Proteomes" id="UP000076643"/>
    </source>
</evidence>
<keyword evidence="1" id="KW-0472">Membrane</keyword>
<dbReference type="PATRIC" id="fig|1365250.3.peg.1951"/>
<organism evidence="2 3">
    <name type="scientific">Pseudoalteromonas luteoviolacea DSM 6061</name>
    <dbReference type="NCBI Taxonomy" id="1365250"/>
    <lineage>
        <taxon>Bacteria</taxon>
        <taxon>Pseudomonadati</taxon>
        <taxon>Pseudomonadota</taxon>
        <taxon>Gammaproteobacteria</taxon>
        <taxon>Alteromonadales</taxon>
        <taxon>Pseudoalteromonadaceae</taxon>
        <taxon>Pseudoalteromonas</taxon>
    </lineage>
</organism>
<accession>A0A166X836</accession>
<name>A0A166X836_9GAMM</name>